<gene>
    <name evidence="1" type="ORF">IFE19_01945</name>
</gene>
<sequence length="214" mass="23159">MDAAGIAGRSGKAVWLVQLFRLTTDDFTLRLTTGGFLVWGSELFVQRDLTYGTLGDLPLFEDGIDSQTTRADITLYPADHAALAALADRKHQTALVEVWDACVDPDTGLMVGEPDPLFRGEYDFARYTIGSSEELIIECGTEEARLNEPNEDRRLSDPHHRDVWPGELGMSYVTGVGRKIYWRVDQPGGSGGAISSGGGYVSGGGSISSTLNAR</sequence>
<evidence type="ECO:0000313" key="2">
    <source>
        <dbReference type="Proteomes" id="UP000663942"/>
    </source>
</evidence>
<name>A0ABX7SME6_9CAUL</name>
<dbReference type="RefSeq" id="WP_207825233.1">
    <property type="nucleotide sequence ID" value="NZ_CP062006.1"/>
</dbReference>
<dbReference type="EMBL" id="CP062006">
    <property type="protein sequence ID" value="QTC88193.1"/>
    <property type="molecule type" value="Genomic_DNA"/>
</dbReference>
<reference evidence="1 2" key="1">
    <citation type="submission" date="2020-09" db="EMBL/GenBank/DDBJ databases">
        <title>Brevundimonas sp. LVF1 isolated from an oligotrophic pond in Goettingen, Germany.</title>
        <authorList>
            <person name="Friedrich I."/>
            <person name="Klassen A."/>
            <person name="Neubauer H."/>
            <person name="Schneider D."/>
            <person name="Hertel R."/>
            <person name="Daniel R."/>
        </authorList>
    </citation>
    <scope>NUCLEOTIDE SEQUENCE [LARGE SCALE GENOMIC DNA]</scope>
    <source>
        <strain evidence="1 2">LVF1</strain>
    </source>
</reference>
<organism evidence="1 2">
    <name type="scientific">Brevundimonas pondensis</name>
    <dbReference type="NCBI Taxonomy" id="2774189"/>
    <lineage>
        <taxon>Bacteria</taxon>
        <taxon>Pseudomonadati</taxon>
        <taxon>Pseudomonadota</taxon>
        <taxon>Alphaproteobacteria</taxon>
        <taxon>Caulobacterales</taxon>
        <taxon>Caulobacteraceae</taxon>
        <taxon>Brevundimonas</taxon>
    </lineage>
</organism>
<evidence type="ECO:0008006" key="3">
    <source>
        <dbReference type="Google" id="ProtNLM"/>
    </source>
</evidence>
<evidence type="ECO:0000313" key="1">
    <source>
        <dbReference type="EMBL" id="QTC88193.1"/>
    </source>
</evidence>
<keyword evidence="2" id="KW-1185">Reference proteome</keyword>
<accession>A0ABX7SME6</accession>
<dbReference type="Proteomes" id="UP000663942">
    <property type="component" value="Chromosome"/>
</dbReference>
<protein>
    <recommendedName>
        <fullName evidence="3">DUF2163 domain-containing protein</fullName>
    </recommendedName>
</protein>
<proteinExistence type="predicted"/>